<dbReference type="Pfam" id="PF13181">
    <property type="entry name" value="TPR_8"/>
    <property type="match status" value="1"/>
</dbReference>
<proteinExistence type="predicted"/>
<accession>A0A7K1GCM7</accession>
<comment type="caution">
    <text evidence="1">The sequence shown here is derived from an EMBL/GenBank/DDBJ whole genome shotgun (WGS) entry which is preliminary data.</text>
</comment>
<sequence length="199" mass="22926">MNKSIMENNLHNIHLFRAIEAYPWELGKAVEALNYALSYDPENVKALHLMAKVHYEQLGDNETAKRYFEKALASNYETPDIYPDYIRLLINNEDFNEAQKLIDFAKTIKGVGKAGIALAQGQLYESIAKYEDAEKVLKEAKQLALNDDFISFVDTVLSRVKKKRKVQANENRIIENQAKKEAEAETKNSWFQNRLNNLL</sequence>
<evidence type="ECO:0000313" key="1">
    <source>
        <dbReference type="EMBL" id="MTE26158.1"/>
    </source>
</evidence>
<dbReference type="InterPro" id="IPR011990">
    <property type="entry name" value="TPR-like_helical_dom_sf"/>
</dbReference>
<protein>
    <submittedName>
        <fullName evidence="1">Tetratricopeptide repeat protein</fullName>
    </submittedName>
</protein>
<gene>
    <name evidence="1" type="ORF">F1003_04360</name>
</gene>
<dbReference type="Gene3D" id="1.25.40.10">
    <property type="entry name" value="Tetratricopeptide repeat domain"/>
    <property type="match status" value="1"/>
</dbReference>
<name>A0A7K1GCM7_9FLAO</name>
<organism evidence="1 2">
    <name type="scientific">Winogradskyella ouciana</name>
    <dbReference type="NCBI Taxonomy" id="2608631"/>
    <lineage>
        <taxon>Bacteria</taxon>
        <taxon>Pseudomonadati</taxon>
        <taxon>Bacteroidota</taxon>
        <taxon>Flavobacteriia</taxon>
        <taxon>Flavobacteriales</taxon>
        <taxon>Flavobacteriaceae</taxon>
        <taxon>Winogradskyella</taxon>
    </lineage>
</organism>
<dbReference type="EMBL" id="WJYA01000004">
    <property type="protein sequence ID" value="MTE26158.1"/>
    <property type="molecule type" value="Genomic_DNA"/>
</dbReference>
<dbReference type="Proteomes" id="UP000447545">
    <property type="component" value="Unassembled WGS sequence"/>
</dbReference>
<keyword evidence="2" id="KW-1185">Reference proteome</keyword>
<dbReference type="InterPro" id="IPR019734">
    <property type="entry name" value="TPR_rpt"/>
</dbReference>
<reference evidence="1 2" key="1">
    <citation type="submission" date="2019-11" db="EMBL/GenBank/DDBJ databases">
        <title>Winogradskyella ouciana sp. nov., isolated from the hadal seawater of the Mariana Trench.</title>
        <authorList>
            <person name="Liu R."/>
        </authorList>
    </citation>
    <scope>NUCLEOTIDE SEQUENCE [LARGE SCALE GENOMIC DNA]</scope>
    <source>
        <strain evidence="1 2">ZXX205</strain>
    </source>
</reference>
<dbReference type="SUPFAM" id="SSF48452">
    <property type="entry name" value="TPR-like"/>
    <property type="match status" value="1"/>
</dbReference>
<dbReference type="AlphaFoldDB" id="A0A7K1GCM7"/>
<evidence type="ECO:0000313" key="2">
    <source>
        <dbReference type="Proteomes" id="UP000447545"/>
    </source>
</evidence>